<dbReference type="InterPro" id="IPR032739">
    <property type="entry name" value="MRNIP"/>
</dbReference>
<dbReference type="PANTHER" id="PTHR15863">
    <property type="entry name" value="MRN COMPLEX-INTERACTING PROTEIN"/>
    <property type="match status" value="1"/>
</dbReference>
<comment type="caution">
    <text evidence="3">The sequence shown here is derived from an EMBL/GenBank/DDBJ whole genome shotgun (WGS) entry which is preliminary data.</text>
</comment>
<feature type="region of interest" description="Disordered" evidence="1">
    <location>
        <begin position="466"/>
        <end position="494"/>
    </location>
</feature>
<evidence type="ECO:0000313" key="4">
    <source>
        <dbReference type="Proteomes" id="UP000887116"/>
    </source>
</evidence>
<name>A0A8X6JM99_TRICU</name>
<accession>A0A8X6JM99</accession>
<protein>
    <submittedName>
        <fullName evidence="3">DDE_Tnp_IS1595 domain-containing protein</fullName>
    </submittedName>
</protein>
<feature type="domain" description="MRN complex-interacting protein N-terminal" evidence="2">
    <location>
        <begin position="308"/>
        <end position="379"/>
    </location>
</feature>
<dbReference type="PANTHER" id="PTHR15863:SF2">
    <property type="entry name" value="MRN COMPLEX-INTERACTING PROTEIN"/>
    <property type="match status" value="1"/>
</dbReference>
<evidence type="ECO:0000259" key="2">
    <source>
        <dbReference type="Pfam" id="PF15749"/>
    </source>
</evidence>
<sequence>MASINSVVSKYQEILTPKLSFSFSSGKRTLGREGIPNRLFCIVLCQNKNLFVDFLKEAGLILSKVLCEKCNVPMTFTTKNSSSDGFCWVCRNRCNKICGRTKTIRIFSWFHFSKLKMEEIFLLTYEYVRGTDTKKIAMEYDFSSSTLCIWWMLVAKIIFDYIKQTSQKIERETKKLALVAIPNGTEEIIIKTVKEWIEPGTSVCLGLKIKDVWLGEEACELLRVEYKISFIDSERKDTNSILCIWGRVKSLLSDLSPRIDIKLGLAKYLFEKSCKEKGVDFFIQFLEIIRNINWKQRPPLHMPQEFQILRCYACEKFQVHHVKKSKNWQCKVCGEKQSLKKAFFIGSSRDCRLHVQQWNFKSGQQKMDNEFEQSNHNQDNACLEDCSFGELFKGEDFDSSNIGDFPEENIEISENAFDDDSPNKKQRCESYLESNIGENTNPLSFLLSCNELQDQEEIVETVAILKDSKDENSTDPFDETSKESDSLTDNPGISSKLNCINSRAETTQNRGFQLILSEARKRRKKSLS</sequence>
<dbReference type="OrthoDB" id="6435928at2759"/>
<evidence type="ECO:0000256" key="1">
    <source>
        <dbReference type="SAM" id="MobiDB-lite"/>
    </source>
</evidence>
<reference evidence="3" key="1">
    <citation type="submission" date="2020-07" db="EMBL/GenBank/DDBJ databases">
        <title>Multicomponent nature underlies the extraordinary mechanical properties of spider dragline silk.</title>
        <authorList>
            <person name="Kono N."/>
            <person name="Nakamura H."/>
            <person name="Mori M."/>
            <person name="Yoshida Y."/>
            <person name="Ohtoshi R."/>
            <person name="Malay A.D."/>
            <person name="Moran D.A.P."/>
            <person name="Tomita M."/>
            <person name="Numata K."/>
            <person name="Arakawa K."/>
        </authorList>
    </citation>
    <scope>NUCLEOTIDE SEQUENCE</scope>
</reference>
<dbReference type="GO" id="GO:0005634">
    <property type="term" value="C:nucleus"/>
    <property type="evidence" value="ECO:0007669"/>
    <property type="project" value="TreeGrafter"/>
</dbReference>
<organism evidence="3 4">
    <name type="scientific">Trichonephila clavata</name>
    <name type="common">Joro spider</name>
    <name type="synonym">Nephila clavata</name>
    <dbReference type="NCBI Taxonomy" id="2740835"/>
    <lineage>
        <taxon>Eukaryota</taxon>
        <taxon>Metazoa</taxon>
        <taxon>Ecdysozoa</taxon>
        <taxon>Arthropoda</taxon>
        <taxon>Chelicerata</taxon>
        <taxon>Arachnida</taxon>
        <taxon>Araneae</taxon>
        <taxon>Araneomorphae</taxon>
        <taxon>Entelegynae</taxon>
        <taxon>Araneoidea</taxon>
        <taxon>Nephilidae</taxon>
        <taxon>Trichonephila</taxon>
    </lineage>
</organism>
<gene>
    <name evidence="3" type="primary">AVEN_236481_1</name>
    <name evidence="3" type="ORF">TNCT_624371</name>
</gene>
<dbReference type="GO" id="GO:0003682">
    <property type="term" value="F:chromatin binding"/>
    <property type="evidence" value="ECO:0007669"/>
    <property type="project" value="TreeGrafter"/>
</dbReference>
<dbReference type="Proteomes" id="UP000887116">
    <property type="component" value="Unassembled WGS sequence"/>
</dbReference>
<evidence type="ECO:0000313" key="3">
    <source>
        <dbReference type="EMBL" id="GFR12186.1"/>
    </source>
</evidence>
<dbReference type="GO" id="GO:0007095">
    <property type="term" value="P:mitotic G2 DNA damage checkpoint signaling"/>
    <property type="evidence" value="ECO:0007669"/>
    <property type="project" value="TreeGrafter"/>
</dbReference>
<proteinExistence type="predicted"/>
<dbReference type="AlphaFoldDB" id="A0A8X6JM99"/>
<dbReference type="EMBL" id="BMAO01026751">
    <property type="protein sequence ID" value="GFR12186.1"/>
    <property type="molecule type" value="Genomic_DNA"/>
</dbReference>
<keyword evidence="4" id="KW-1185">Reference proteome</keyword>
<dbReference type="Pfam" id="PF15749">
    <property type="entry name" value="MRNIP"/>
    <property type="match status" value="1"/>
</dbReference>
<dbReference type="InterPro" id="IPR049472">
    <property type="entry name" value="MRNIP_N"/>
</dbReference>